<dbReference type="PANTHER" id="PTHR16223">
    <property type="entry name" value="TRANSCRIPTION FACTOR BHLH83-RELATED"/>
    <property type="match status" value="1"/>
</dbReference>
<dbReference type="RefSeq" id="XP_009771680.1">
    <property type="nucleotide sequence ID" value="XM_009773378.1"/>
</dbReference>
<comment type="subcellular location">
    <subcellularLocation>
        <location evidence="1">Nucleus</location>
    </subcellularLocation>
</comment>
<dbReference type="InterPro" id="IPR045843">
    <property type="entry name" value="IND-like"/>
</dbReference>
<evidence type="ECO:0000313" key="8">
    <source>
        <dbReference type="RefSeq" id="XP_009771680.1"/>
    </source>
</evidence>
<sequence>MASLSYNSNSNLEPNMQQLNEFLFDFNYDQSFPKPEACYFDPFFDSSDFVFPAILMEPNCIVPEIQEYYSDFQMSNPKRQKVFQLDNCHHQDIITHEGNLSNGPIYQSFSFPENIPMPQLEFPSPPVFNSGCCHEKKEKKMSAQSIAARQRRKKITEKTQELGKLIPGGHRMNTAEMLQATFKYVKFLQAQVGLLEFIGSHQQENGKSYETPDLQKLVGSPLIQEKLYSSDNCLVPKVFLEDLDKNHEFQHSQSVDQVKKLIT</sequence>
<evidence type="ECO:0000259" key="6">
    <source>
        <dbReference type="PROSITE" id="PS50888"/>
    </source>
</evidence>
<keyword evidence="3" id="KW-0238">DNA-binding</keyword>
<organism evidence="7 8">
    <name type="scientific">Nicotiana sylvestris</name>
    <name type="common">Wood tobacco</name>
    <name type="synonym">South American tobacco</name>
    <dbReference type="NCBI Taxonomy" id="4096"/>
    <lineage>
        <taxon>Eukaryota</taxon>
        <taxon>Viridiplantae</taxon>
        <taxon>Streptophyta</taxon>
        <taxon>Embryophyta</taxon>
        <taxon>Tracheophyta</taxon>
        <taxon>Spermatophyta</taxon>
        <taxon>Magnoliopsida</taxon>
        <taxon>eudicotyledons</taxon>
        <taxon>Gunneridae</taxon>
        <taxon>Pentapetalae</taxon>
        <taxon>asterids</taxon>
        <taxon>lamiids</taxon>
        <taxon>Solanales</taxon>
        <taxon>Solanaceae</taxon>
        <taxon>Nicotianoideae</taxon>
        <taxon>Nicotianeae</taxon>
        <taxon>Nicotiana</taxon>
    </lineage>
</organism>
<dbReference type="Pfam" id="PF00010">
    <property type="entry name" value="HLH"/>
    <property type="match status" value="1"/>
</dbReference>
<evidence type="ECO:0000256" key="2">
    <source>
        <dbReference type="ARBA" id="ARBA00023015"/>
    </source>
</evidence>
<dbReference type="PANTHER" id="PTHR16223:SF49">
    <property type="entry name" value="TRANSCRIPTION FACTOR BHLH52-RELATED"/>
    <property type="match status" value="1"/>
</dbReference>
<dbReference type="InterPro" id="IPR011598">
    <property type="entry name" value="bHLH_dom"/>
</dbReference>
<evidence type="ECO:0000256" key="5">
    <source>
        <dbReference type="ARBA" id="ARBA00023242"/>
    </source>
</evidence>
<gene>
    <name evidence="8" type="primary">LOC104222187</name>
</gene>
<keyword evidence="7" id="KW-1185">Reference proteome</keyword>
<dbReference type="AlphaFoldDB" id="A0A1U7WBS7"/>
<proteinExistence type="predicted"/>
<accession>A0A1U7WBS7</accession>
<dbReference type="InterPro" id="IPR036638">
    <property type="entry name" value="HLH_DNA-bd_sf"/>
</dbReference>
<dbReference type="GO" id="GO:0000981">
    <property type="term" value="F:DNA-binding transcription factor activity, RNA polymerase II-specific"/>
    <property type="evidence" value="ECO:0007669"/>
    <property type="project" value="TreeGrafter"/>
</dbReference>
<dbReference type="GeneID" id="104222187"/>
<dbReference type="SMART" id="SM00353">
    <property type="entry name" value="HLH"/>
    <property type="match status" value="1"/>
</dbReference>
<evidence type="ECO:0000256" key="1">
    <source>
        <dbReference type="ARBA" id="ARBA00004123"/>
    </source>
</evidence>
<keyword evidence="2" id="KW-0805">Transcription regulation</keyword>
<evidence type="ECO:0000256" key="3">
    <source>
        <dbReference type="ARBA" id="ARBA00023125"/>
    </source>
</evidence>
<keyword evidence="4" id="KW-0804">Transcription</keyword>
<reference evidence="7" key="1">
    <citation type="journal article" date="2013" name="Genome Biol.">
        <title>Reference genomes and transcriptomes of Nicotiana sylvestris and Nicotiana tomentosiformis.</title>
        <authorList>
            <person name="Sierro N."/>
            <person name="Battey J.N."/>
            <person name="Ouadi S."/>
            <person name="Bovet L."/>
            <person name="Goepfert S."/>
            <person name="Bakaher N."/>
            <person name="Peitsch M.C."/>
            <person name="Ivanov N.V."/>
        </authorList>
    </citation>
    <scope>NUCLEOTIDE SEQUENCE [LARGE SCALE GENOMIC DNA]</scope>
</reference>
<dbReference type="GO" id="GO:0005634">
    <property type="term" value="C:nucleus"/>
    <property type="evidence" value="ECO:0007669"/>
    <property type="project" value="UniProtKB-SubCell"/>
</dbReference>
<dbReference type="SUPFAM" id="SSF47459">
    <property type="entry name" value="HLH, helix-loop-helix DNA-binding domain"/>
    <property type="match status" value="1"/>
</dbReference>
<dbReference type="KEGG" id="nsy:104222187"/>
<dbReference type="eggNOG" id="ENOG502S03F">
    <property type="taxonomic scope" value="Eukaryota"/>
</dbReference>
<dbReference type="Proteomes" id="UP000189701">
    <property type="component" value="Unplaced"/>
</dbReference>
<evidence type="ECO:0000256" key="4">
    <source>
        <dbReference type="ARBA" id="ARBA00023163"/>
    </source>
</evidence>
<protein>
    <submittedName>
        <fullName evidence="8">Transcription factor bHLH53 isoform X1</fullName>
    </submittedName>
</protein>
<dbReference type="Gene3D" id="4.10.280.10">
    <property type="entry name" value="Helix-loop-helix DNA-binding domain"/>
    <property type="match status" value="1"/>
</dbReference>
<evidence type="ECO:0000313" key="7">
    <source>
        <dbReference type="Proteomes" id="UP000189701"/>
    </source>
</evidence>
<dbReference type="OrthoDB" id="1921534at2759"/>
<dbReference type="GO" id="GO:0000978">
    <property type="term" value="F:RNA polymerase II cis-regulatory region sequence-specific DNA binding"/>
    <property type="evidence" value="ECO:0007669"/>
    <property type="project" value="TreeGrafter"/>
</dbReference>
<keyword evidence="5" id="KW-0539">Nucleus</keyword>
<reference evidence="8" key="2">
    <citation type="submission" date="2025-08" db="UniProtKB">
        <authorList>
            <consortium name="RefSeq"/>
        </authorList>
    </citation>
    <scope>IDENTIFICATION</scope>
    <source>
        <tissue evidence="8">Leaf</tissue>
    </source>
</reference>
<name>A0A1U7WBS7_NICSY</name>
<dbReference type="PROSITE" id="PS50888">
    <property type="entry name" value="BHLH"/>
    <property type="match status" value="1"/>
</dbReference>
<feature type="domain" description="BHLH" evidence="6">
    <location>
        <begin position="139"/>
        <end position="188"/>
    </location>
</feature>
<dbReference type="GO" id="GO:0046983">
    <property type="term" value="F:protein dimerization activity"/>
    <property type="evidence" value="ECO:0007669"/>
    <property type="project" value="InterPro"/>
</dbReference>
<dbReference type="STRING" id="4096.A0A1U7WBS7"/>